<feature type="transmembrane region" description="Helical" evidence="1">
    <location>
        <begin position="84"/>
        <end position="107"/>
    </location>
</feature>
<dbReference type="AlphaFoldDB" id="A0A6I8VFX7"/>
<keyword evidence="1" id="KW-0472">Membrane</keyword>
<dbReference type="Bgee" id="FBgn0271921">
    <property type="expression patterns" value="Expressed in male reproductive system and 1 other cell type or tissue"/>
</dbReference>
<dbReference type="Proteomes" id="UP000001819">
    <property type="component" value="Chromosome 3"/>
</dbReference>
<proteinExistence type="predicted"/>
<feature type="transmembrane region" description="Helical" evidence="1">
    <location>
        <begin position="57"/>
        <end position="78"/>
    </location>
</feature>
<keyword evidence="1" id="KW-0812">Transmembrane</keyword>
<keyword evidence="2" id="KW-1185">Reference proteome</keyword>
<dbReference type="KEGG" id="dpo:26532934"/>
<evidence type="ECO:0000313" key="3">
    <source>
        <dbReference type="RefSeq" id="XP_015040337.1"/>
    </source>
</evidence>
<organism evidence="2 3">
    <name type="scientific">Drosophila pseudoobscura pseudoobscura</name>
    <name type="common">Fruit fly</name>
    <dbReference type="NCBI Taxonomy" id="46245"/>
    <lineage>
        <taxon>Eukaryota</taxon>
        <taxon>Metazoa</taxon>
        <taxon>Ecdysozoa</taxon>
        <taxon>Arthropoda</taxon>
        <taxon>Hexapoda</taxon>
        <taxon>Insecta</taxon>
        <taxon>Pterygota</taxon>
        <taxon>Neoptera</taxon>
        <taxon>Endopterygota</taxon>
        <taxon>Diptera</taxon>
        <taxon>Brachycera</taxon>
        <taxon>Muscomorpha</taxon>
        <taxon>Ephydroidea</taxon>
        <taxon>Drosophilidae</taxon>
        <taxon>Drosophila</taxon>
        <taxon>Sophophora</taxon>
    </lineage>
</organism>
<dbReference type="RefSeq" id="XP_015040337.1">
    <property type="nucleotide sequence ID" value="XM_015184851.2"/>
</dbReference>
<reference evidence="3" key="2">
    <citation type="submission" date="2025-08" db="UniProtKB">
        <authorList>
            <consortium name="RefSeq"/>
        </authorList>
    </citation>
    <scope>IDENTIFICATION</scope>
    <source>
        <strain evidence="3">MV-25-SWS-2005</strain>
        <tissue evidence="3">Whole body</tissue>
    </source>
</reference>
<dbReference type="InParanoid" id="A0A6I8VFX7"/>
<reference evidence="2" key="1">
    <citation type="submission" date="2024-06" db="UniProtKB">
        <authorList>
            <consortium name="RefSeq"/>
        </authorList>
    </citation>
    <scope>NUCLEOTIDE SEQUENCE [LARGE SCALE GENOMIC DNA]</scope>
    <source>
        <strain evidence="2">MV2-25</strain>
    </source>
</reference>
<protein>
    <submittedName>
        <fullName evidence="3">Uncharacterized protein</fullName>
    </submittedName>
</protein>
<keyword evidence="1" id="KW-1133">Transmembrane helix</keyword>
<evidence type="ECO:0000313" key="2">
    <source>
        <dbReference type="Proteomes" id="UP000001819"/>
    </source>
</evidence>
<gene>
    <name evidence="3" type="primary">LOC26532934</name>
</gene>
<feature type="transmembrane region" description="Helical" evidence="1">
    <location>
        <begin position="119"/>
        <end position="140"/>
    </location>
</feature>
<sequence length="160" mass="18433">MVLCSSCCYYLDLRWGCFWSGVAMIPYYTLMAFLMFDDLEESHEALDENMDARLETHGFWVLGITYTIMGILSFPLLFAGLLNISWLCVAFLVLQIPPVLVNCYYLLVAIMYGIELETFITYGVPQVLVIYIDLVAYSYLEEKRIIANNRKYEAEEVPVA</sequence>
<name>A0A6I8VFX7_DROPS</name>
<accession>A0A6I8VFX7</accession>
<feature type="transmembrane region" description="Helical" evidence="1">
    <location>
        <begin position="18"/>
        <end position="36"/>
    </location>
</feature>
<dbReference type="GeneID" id="26532934"/>
<evidence type="ECO:0000256" key="1">
    <source>
        <dbReference type="SAM" id="Phobius"/>
    </source>
</evidence>